<protein>
    <recommendedName>
        <fullName evidence="3">Lactobin A/cerein 7B family class IIb bacteriocin</fullName>
    </recommendedName>
</protein>
<dbReference type="EMBL" id="LT594323">
    <property type="protein sequence ID" value="SBT42613.1"/>
    <property type="molecule type" value="Genomic_DNA"/>
</dbReference>
<dbReference type="RefSeq" id="WP_091661404.1">
    <property type="nucleotide sequence ID" value="NZ_LT594323.1"/>
</dbReference>
<evidence type="ECO:0008006" key="3">
    <source>
        <dbReference type="Google" id="ProtNLM"/>
    </source>
</evidence>
<dbReference type="AlphaFoldDB" id="A0A1A8ZF32"/>
<dbReference type="OrthoDB" id="3374333at2"/>
<reference evidence="2" key="1">
    <citation type="submission" date="2016-06" db="EMBL/GenBank/DDBJ databases">
        <authorList>
            <person name="Varghese N."/>
            <person name="Submissions Spin"/>
        </authorList>
    </citation>
    <scope>NUCLEOTIDE SEQUENCE [LARGE SCALE GENOMIC DNA]</scope>
    <source>
        <strain evidence="2">DSM 44815</strain>
    </source>
</reference>
<proteinExistence type="predicted"/>
<dbReference type="Proteomes" id="UP000199385">
    <property type="component" value="Chromosome I"/>
</dbReference>
<evidence type="ECO:0000313" key="1">
    <source>
        <dbReference type="EMBL" id="SBT42613.1"/>
    </source>
</evidence>
<accession>A0A1A8ZF32</accession>
<dbReference type="STRING" id="261654.GA0070611_2038"/>
<dbReference type="PATRIC" id="fig|261654.4.peg.2075"/>
<sequence>MSNDEQEYGARFVTKYSELVTAVWRSDEELNRLLADPTGYATAAGLPVAPGAVVEVDRAQPATLYTKEQIVADWSGTPGRHVLHVPEVPLVDLNELTEAELETVAGGVASVADNNVNVIAVLIV</sequence>
<name>A0A1A8ZF32_9ACTN</name>
<gene>
    <name evidence="1" type="ORF">GA0070611_2038</name>
</gene>
<evidence type="ECO:0000313" key="2">
    <source>
        <dbReference type="Proteomes" id="UP000199385"/>
    </source>
</evidence>
<keyword evidence="2" id="KW-1185">Reference proteome</keyword>
<organism evidence="1 2">
    <name type="scientific">Micromonospora auratinigra</name>
    <dbReference type="NCBI Taxonomy" id="261654"/>
    <lineage>
        <taxon>Bacteria</taxon>
        <taxon>Bacillati</taxon>
        <taxon>Actinomycetota</taxon>
        <taxon>Actinomycetes</taxon>
        <taxon>Micromonosporales</taxon>
        <taxon>Micromonosporaceae</taxon>
        <taxon>Micromonospora</taxon>
    </lineage>
</organism>